<evidence type="ECO:0000313" key="2">
    <source>
        <dbReference type="EMBL" id="SOQ39240.1"/>
    </source>
</evidence>
<evidence type="ECO:0000256" key="1">
    <source>
        <dbReference type="SAM" id="MobiDB-lite"/>
    </source>
</evidence>
<sequence length="100" mass="11206">MNTNLTHHPTNRSDKPSLCRQPNPSLPELSYIAQLHCCGTKALIIIRCLKWYSVYGNRLTPYYMGLITQMFRTELSAANSPSGPAATPLDINSKLNQNQN</sequence>
<dbReference type="EMBL" id="ODYU01002133">
    <property type="protein sequence ID" value="SOQ39240.1"/>
    <property type="molecule type" value="Genomic_DNA"/>
</dbReference>
<dbReference type="AlphaFoldDB" id="A0A2H1VEE9"/>
<feature type="region of interest" description="Disordered" evidence="1">
    <location>
        <begin position="77"/>
        <end position="100"/>
    </location>
</feature>
<protein>
    <submittedName>
        <fullName evidence="2">SFRICE_007613</fullName>
    </submittedName>
</protein>
<name>A0A2H1VEE9_SPOFR</name>
<accession>A0A2H1VEE9</accession>
<organism evidence="2">
    <name type="scientific">Spodoptera frugiperda</name>
    <name type="common">Fall armyworm</name>
    <dbReference type="NCBI Taxonomy" id="7108"/>
    <lineage>
        <taxon>Eukaryota</taxon>
        <taxon>Metazoa</taxon>
        <taxon>Ecdysozoa</taxon>
        <taxon>Arthropoda</taxon>
        <taxon>Hexapoda</taxon>
        <taxon>Insecta</taxon>
        <taxon>Pterygota</taxon>
        <taxon>Neoptera</taxon>
        <taxon>Endopterygota</taxon>
        <taxon>Lepidoptera</taxon>
        <taxon>Glossata</taxon>
        <taxon>Ditrysia</taxon>
        <taxon>Noctuoidea</taxon>
        <taxon>Noctuidae</taxon>
        <taxon>Amphipyrinae</taxon>
        <taxon>Spodoptera</taxon>
    </lineage>
</organism>
<reference evidence="2" key="1">
    <citation type="submission" date="2016-07" db="EMBL/GenBank/DDBJ databases">
        <authorList>
            <person name="Bretaudeau A."/>
        </authorList>
    </citation>
    <scope>NUCLEOTIDE SEQUENCE</scope>
    <source>
        <strain evidence="2">Rice</strain>
        <tissue evidence="2">Whole body</tissue>
    </source>
</reference>
<proteinExistence type="predicted"/>
<gene>
    <name evidence="2" type="ORF">SFRICE_007613</name>
</gene>
<feature type="region of interest" description="Disordered" evidence="1">
    <location>
        <begin position="1"/>
        <end position="20"/>
    </location>
</feature>